<dbReference type="InterPro" id="IPR050039">
    <property type="entry name" value="MAB_1171c-like"/>
</dbReference>
<dbReference type="NCBIfam" id="NF042915">
    <property type="entry name" value="MAB_1171c_fam"/>
    <property type="match status" value="1"/>
</dbReference>
<dbReference type="OrthoDB" id="3685619at2"/>
<evidence type="ECO:0000313" key="3">
    <source>
        <dbReference type="EMBL" id="RZU51274.1"/>
    </source>
</evidence>
<keyword evidence="1" id="KW-0472">Membrane</keyword>
<comment type="caution">
    <text evidence="3">The sequence shown here is derived from an EMBL/GenBank/DDBJ whole genome shotgun (WGS) entry which is preliminary data.</text>
</comment>
<accession>A0A4Q7ZL26</accession>
<feature type="transmembrane region" description="Helical" evidence="1">
    <location>
        <begin position="144"/>
        <end position="164"/>
    </location>
</feature>
<dbReference type="AlphaFoldDB" id="A0A4Q7ZL26"/>
<keyword evidence="4" id="KW-1185">Reference proteome</keyword>
<name>A0A4Q7ZL26_9ACTN</name>
<protein>
    <recommendedName>
        <fullName evidence="2">DUF6545 domain-containing protein</fullName>
    </recommendedName>
</protein>
<dbReference type="RefSeq" id="WP_130510065.1">
    <property type="nucleotide sequence ID" value="NZ_SHKY01000001.1"/>
</dbReference>
<dbReference type="InterPro" id="IPR046675">
    <property type="entry name" value="DUF6545"/>
</dbReference>
<evidence type="ECO:0000259" key="2">
    <source>
        <dbReference type="Pfam" id="PF20182"/>
    </source>
</evidence>
<dbReference type="Pfam" id="PF20182">
    <property type="entry name" value="DUF6545"/>
    <property type="match status" value="1"/>
</dbReference>
<dbReference type="Proteomes" id="UP000292564">
    <property type="component" value="Unassembled WGS sequence"/>
</dbReference>
<evidence type="ECO:0000313" key="4">
    <source>
        <dbReference type="Proteomes" id="UP000292564"/>
    </source>
</evidence>
<reference evidence="3 4" key="1">
    <citation type="submission" date="2019-02" db="EMBL/GenBank/DDBJ databases">
        <title>Sequencing the genomes of 1000 actinobacteria strains.</title>
        <authorList>
            <person name="Klenk H.-P."/>
        </authorList>
    </citation>
    <scope>NUCLEOTIDE SEQUENCE [LARGE SCALE GENOMIC DNA]</scope>
    <source>
        <strain evidence="3 4">DSM 45162</strain>
    </source>
</reference>
<proteinExistence type="predicted"/>
<feature type="transmembrane region" description="Helical" evidence="1">
    <location>
        <begin position="6"/>
        <end position="24"/>
    </location>
</feature>
<feature type="transmembrane region" description="Helical" evidence="1">
    <location>
        <begin position="69"/>
        <end position="92"/>
    </location>
</feature>
<organism evidence="3 4">
    <name type="scientific">Krasilnikovia cinnamomea</name>
    <dbReference type="NCBI Taxonomy" id="349313"/>
    <lineage>
        <taxon>Bacteria</taxon>
        <taxon>Bacillati</taxon>
        <taxon>Actinomycetota</taxon>
        <taxon>Actinomycetes</taxon>
        <taxon>Micromonosporales</taxon>
        <taxon>Micromonosporaceae</taxon>
        <taxon>Krasilnikovia</taxon>
    </lineage>
</organism>
<dbReference type="EMBL" id="SHKY01000001">
    <property type="protein sequence ID" value="RZU51274.1"/>
    <property type="molecule type" value="Genomic_DNA"/>
</dbReference>
<keyword evidence="1" id="KW-1133">Transmembrane helix</keyword>
<feature type="transmembrane region" description="Helical" evidence="1">
    <location>
        <begin position="185"/>
        <end position="214"/>
    </location>
</feature>
<feature type="transmembrane region" description="Helical" evidence="1">
    <location>
        <begin position="104"/>
        <end position="124"/>
    </location>
</feature>
<keyword evidence="1" id="KW-0812">Transmembrane</keyword>
<evidence type="ECO:0000256" key="1">
    <source>
        <dbReference type="SAM" id="Phobius"/>
    </source>
</evidence>
<feature type="domain" description="DUF6545" evidence="2">
    <location>
        <begin position="253"/>
        <end position="384"/>
    </location>
</feature>
<feature type="transmembrane region" description="Helical" evidence="1">
    <location>
        <begin position="36"/>
        <end position="57"/>
    </location>
</feature>
<sequence>MDPTSAVFLFCAVAAWTAAGYKVFALRREPSNTALWVLSVSIVLPATGFTVAAPLIYPHVGRVSGVPDLATLIVYGCIAGYGIVVSIMLLLWHKSPREARRAGTALLALYGAALAAMIVLFFHIDTASEHPLDFDETFGPTAVGGAFLLVYVSMYTTGLIATAVRGHQFARHVAGTGGHPWLRRGLRIVSVGSCVALGYAVCKSVFVVLAWSGVYLPDLSKLGVLFACLASPPIAIGLTMPSWGPKLTTVTGWLRKRRKYRQLRPLWEVMYHAVPGIALEQPTYGWALLGDLDFRLYRRLVEIRDGRLALAPHMPDTVPDAEQLAAAQQLPVDVVREALRIRAAADRVRAAEPARPVPPGTGPAPALPNHGDDIAWLVQLAAALDRIPAPQPEASVRAADEG</sequence>
<gene>
    <name evidence="3" type="ORF">EV385_3084</name>
</gene>